<accession>A0A4Q7VXM9</accession>
<keyword evidence="3" id="KW-1185">Reference proteome</keyword>
<dbReference type="Pfam" id="PF10276">
    <property type="entry name" value="zf-CHCC"/>
    <property type="match status" value="1"/>
</dbReference>
<feature type="domain" description="Zinc finger CHCC-type" evidence="1">
    <location>
        <begin position="38"/>
        <end position="61"/>
    </location>
</feature>
<dbReference type="Gene3D" id="2.60.260.40">
    <property type="entry name" value="q5lls5 like domains"/>
    <property type="match status" value="1"/>
</dbReference>
<dbReference type="InterPro" id="IPR019401">
    <property type="entry name" value="Znf_CHCC"/>
</dbReference>
<evidence type="ECO:0000259" key="1">
    <source>
        <dbReference type="Pfam" id="PF10276"/>
    </source>
</evidence>
<sequence>MSTTHTQDTQAAVMVGEKDLAGPGAVFCPNPKMTLWNAHPKVFIDVGTTGEGKCPYCGTVYRLEGGARHGH</sequence>
<reference evidence="2 3" key="1">
    <citation type="submission" date="2019-02" db="EMBL/GenBank/DDBJ databases">
        <title>Genomic Encyclopedia of Type Strains, Phase IV (KMG-IV): sequencing the most valuable type-strain genomes for metagenomic binning, comparative biology and taxonomic classification.</title>
        <authorList>
            <person name="Goeker M."/>
        </authorList>
    </citation>
    <scope>NUCLEOTIDE SEQUENCE [LARGE SCALE GENOMIC DNA]</scope>
    <source>
        <strain evidence="2 3">DSM 19570</strain>
    </source>
</reference>
<comment type="caution">
    <text evidence="2">The sequence shown here is derived from an EMBL/GenBank/DDBJ whole genome shotgun (WGS) entry which is preliminary data.</text>
</comment>
<proteinExistence type="predicted"/>
<gene>
    <name evidence="2" type="ORF">EV670_1865</name>
</gene>
<dbReference type="AlphaFoldDB" id="A0A4Q7VXM9"/>
<organism evidence="2 3">
    <name type="scientific">Rivibacter subsaxonicus</name>
    <dbReference type="NCBI Taxonomy" id="457575"/>
    <lineage>
        <taxon>Bacteria</taxon>
        <taxon>Pseudomonadati</taxon>
        <taxon>Pseudomonadota</taxon>
        <taxon>Betaproteobacteria</taxon>
        <taxon>Burkholderiales</taxon>
        <taxon>Rivibacter</taxon>
    </lineage>
</organism>
<evidence type="ECO:0000313" key="3">
    <source>
        <dbReference type="Proteomes" id="UP000293671"/>
    </source>
</evidence>
<protein>
    <submittedName>
        <fullName evidence="2">Putative Zn-finger protein</fullName>
    </submittedName>
</protein>
<evidence type="ECO:0000313" key="2">
    <source>
        <dbReference type="EMBL" id="RZU01149.1"/>
    </source>
</evidence>
<dbReference type="EMBL" id="SHKP01000005">
    <property type="protein sequence ID" value="RZU01149.1"/>
    <property type="molecule type" value="Genomic_DNA"/>
</dbReference>
<dbReference type="Proteomes" id="UP000293671">
    <property type="component" value="Unassembled WGS sequence"/>
</dbReference>
<dbReference type="RefSeq" id="WP_130431559.1">
    <property type="nucleotide sequence ID" value="NZ_SHKP01000005.1"/>
</dbReference>
<dbReference type="OrthoDB" id="9806844at2"/>
<name>A0A4Q7VXM9_9BURK</name>